<dbReference type="Pfam" id="PF14244">
    <property type="entry name" value="Retrotran_gag_3"/>
    <property type="match status" value="1"/>
</dbReference>
<organism evidence="2">
    <name type="scientific">Sesamum angustifolium</name>
    <dbReference type="NCBI Taxonomy" id="2727405"/>
    <lineage>
        <taxon>Eukaryota</taxon>
        <taxon>Viridiplantae</taxon>
        <taxon>Streptophyta</taxon>
        <taxon>Embryophyta</taxon>
        <taxon>Tracheophyta</taxon>
        <taxon>Spermatophyta</taxon>
        <taxon>Magnoliopsida</taxon>
        <taxon>eudicotyledons</taxon>
        <taxon>Gunneridae</taxon>
        <taxon>Pentapetalae</taxon>
        <taxon>asterids</taxon>
        <taxon>lamiids</taxon>
        <taxon>Lamiales</taxon>
        <taxon>Pedaliaceae</taxon>
        <taxon>Sesamum</taxon>
    </lineage>
</organism>
<dbReference type="PANTHER" id="PTHR37610">
    <property type="entry name" value="CCHC-TYPE DOMAIN-CONTAINING PROTEIN"/>
    <property type="match status" value="1"/>
</dbReference>
<sequence>MATEKKKTTTTATMSVASNITTQSENEILQLHDADHPGMVLVSTPLIGKNYLNWSHAIKRSLHAKMKLGFIDGTLVKPNVSDATFKKWIRVDYWSRLGS</sequence>
<dbReference type="EMBL" id="JACGWK010000008">
    <property type="protein sequence ID" value="KAL0339180.1"/>
    <property type="molecule type" value="Genomic_DNA"/>
</dbReference>
<name>A0AAW2N5V6_9LAMI</name>
<reference evidence="2" key="1">
    <citation type="submission" date="2020-06" db="EMBL/GenBank/DDBJ databases">
        <authorList>
            <person name="Li T."/>
            <person name="Hu X."/>
            <person name="Zhang T."/>
            <person name="Song X."/>
            <person name="Zhang H."/>
            <person name="Dai N."/>
            <person name="Sheng W."/>
            <person name="Hou X."/>
            <person name="Wei L."/>
        </authorList>
    </citation>
    <scope>NUCLEOTIDE SEQUENCE</scope>
    <source>
        <strain evidence="2">G01</strain>
        <tissue evidence="2">Leaf</tissue>
    </source>
</reference>
<dbReference type="AlphaFoldDB" id="A0AAW2N5V6"/>
<accession>A0AAW2N5V6</accession>
<proteinExistence type="predicted"/>
<evidence type="ECO:0000313" key="2">
    <source>
        <dbReference type="EMBL" id="KAL0339180.1"/>
    </source>
</evidence>
<evidence type="ECO:0000259" key="1">
    <source>
        <dbReference type="Pfam" id="PF14244"/>
    </source>
</evidence>
<feature type="domain" description="Retrotransposon Copia-like N-terminal" evidence="1">
    <location>
        <begin position="32"/>
        <end position="79"/>
    </location>
</feature>
<dbReference type="PANTHER" id="PTHR37610:SF40">
    <property type="entry name" value="OS01G0909600 PROTEIN"/>
    <property type="match status" value="1"/>
</dbReference>
<dbReference type="InterPro" id="IPR029472">
    <property type="entry name" value="Copia-like_N"/>
</dbReference>
<gene>
    <name evidence="2" type="ORF">Sangu_1440100</name>
</gene>
<reference evidence="2" key="2">
    <citation type="journal article" date="2024" name="Plant">
        <title>Genomic evolution and insights into agronomic trait innovations of Sesamum species.</title>
        <authorList>
            <person name="Miao H."/>
            <person name="Wang L."/>
            <person name="Qu L."/>
            <person name="Liu H."/>
            <person name="Sun Y."/>
            <person name="Le M."/>
            <person name="Wang Q."/>
            <person name="Wei S."/>
            <person name="Zheng Y."/>
            <person name="Lin W."/>
            <person name="Duan Y."/>
            <person name="Cao H."/>
            <person name="Xiong S."/>
            <person name="Wang X."/>
            <person name="Wei L."/>
            <person name="Li C."/>
            <person name="Ma Q."/>
            <person name="Ju M."/>
            <person name="Zhao R."/>
            <person name="Li G."/>
            <person name="Mu C."/>
            <person name="Tian Q."/>
            <person name="Mei H."/>
            <person name="Zhang T."/>
            <person name="Gao T."/>
            <person name="Zhang H."/>
        </authorList>
    </citation>
    <scope>NUCLEOTIDE SEQUENCE</scope>
    <source>
        <strain evidence="2">G01</strain>
    </source>
</reference>
<comment type="caution">
    <text evidence="2">The sequence shown here is derived from an EMBL/GenBank/DDBJ whole genome shotgun (WGS) entry which is preliminary data.</text>
</comment>
<protein>
    <recommendedName>
        <fullName evidence="1">Retrotransposon Copia-like N-terminal domain-containing protein</fullName>
    </recommendedName>
</protein>